<reference evidence="2 3" key="1">
    <citation type="submission" date="2020-08" db="EMBL/GenBank/DDBJ databases">
        <title>Genome sequencing of Purple Non-Sulfur Bacteria from various extreme environments.</title>
        <authorList>
            <person name="Mayer M."/>
        </authorList>
    </citation>
    <scope>NUCLEOTIDE SEQUENCE [LARGE SCALE GENOMIC DNA]</scope>
    <source>
        <strain evidence="2 3">JA135</strain>
    </source>
</reference>
<accession>A0A7W6RXH2</accession>
<protein>
    <submittedName>
        <fullName evidence="2">Putative PIN family toxin of toxin-antitoxin system</fullName>
    </submittedName>
</protein>
<dbReference type="PANTHER" id="PTHR34610">
    <property type="entry name" value="SSL7007 PROTEIN"/>
    <property type="match status" value="1"/>
</dbReference>
<proteinExistence type="predicted"/>
<dbReference type="SUPFAM" id="SSF88723">
    <property type="entry name" value="PIN domain-like"/>
    <property type="match status" value="1"/>
</dbReference>
<dbReference type="InterPro" id="IPR002716">
    <property type="entry name" value="PIN_dom"/>
</dbReference>
<keyword evidence="3" id="KW-1185">Reference proteome</keyword>
<dbReference type="RefSeq" id="WP_184431839.1">
    <property type="nucleotide sequence ID" value="NZ_JACIGI010000004.1"/>
</dbReference>
<evidence type="ECO:0000259" key="1">
    <source>
        <dbReference type="Pfam" id="PF13470"/>
    </source>
</evidence>
<dbReference type="Proteomes" id="UP000555728">
    <property type="component" value="Unassembled WGS sequence"/>
</dbReference>
<dbReference type="EMBL" id="JACIGI010000004">
    <property type="protein sequence ID" value="MBB4285034.1"/>
    <property type="molecule type" value="Genomic_DNA"/>
</dbReference>
<sequence length="146" mass="15978">MPGLRHVFDTSVLVGMFLGPDSVNAVAVRMGVETGTMLVSNMLMTELLTVLCFSKLSNRYSSSEVWEFFDGIRRTSERIRVTHSVTACRDPSDDFVLALALSGRADLIVTNDKALLALDPFRGIRIVSARAFVVAVQRRGLTAGQV</sequence>
<feature type="domain" description="PIN" evidence="1">
    <location>
        <begin position="5"/>
        <end position="114"/>
    </location>
</feature>
<evidence type="ECO:0000313" key="2">
    <source>
        <dbReference type="EMBL" id="MBB4285034.1"/>
    </source>
</evidence>
<gene>
    <name evidence="2" type="ORF">GGD88_000748</name>
</gene>
<comment type="caution">
    <text evidence="2">The sequence shown here is derived from an EMBL/GenBank/DDBJ whole genome shotgun (WGS) entry which is preliminary data.</text>
</comment>
<dbReference type="Pfam" id="PF13470">
    <property type="entry name" value="PIN_3"/>
    <property type="match status" value="1"/>
</dbReference>
<dbReference type="InterPro" id="IPR029060">
    <property type="entry name" value="PIN-like_dom_sf"/>
</dbReference>
<organism evidence="2 3">
    <name type="scientific">Roseospira goensis</name>
    <dbReference type="NCBI Taxonomy" id="391922"/>
    <lineage>
        <taxon>Bacteria</taxon>
        <taxon>Pseudomonadati</taxon>
        <taxon>Pseudomonadota</taxon>
        <taxon>Alphaproteobacteria</taxon>
        <taxon>Rhodospirillales</taxon>
        <taxon>Rhodospirillaceae</taxon>
        <taxon>Roseospira</taxon>
    </lineage>
</organism>
<dbReference type="PANTHER" id="PTHR34610:SF4">
    <property type="entry name" value="SLL8027 PROTEIN"/>
    <property type="match status" value="1"/>
</dbReference>
<dbReference type="NCBIfam" id="TIGR00305">
    <property type="entry name" value="putative toxin-antitoxin system toxin component, PIN family"/>
    <property type="match status" value="1"/>
</dbReference>
<name>A0A7W6RXH2_9PROT</name>
<evidence type="ECO:0000313" key="3">
    <source>
        <dbReference type="Proteomes" id="UP000555728"/>
    </source>
</evidence>
<dbReference type="AlphaFoldDB" id="A0A7W6RXH2"/>
<dbReference type="InterPro" id="IPR002850">
    <property type="entry name" value="PIN_toxin-like"/>
</dbReference>